<comment type="caution">
    <text evidence="2">The sequence shown here is derived from an EMBL/GenBank/DDBJ whole genome shotgun (WGS) entry which is preliminary data.</text>
</comment>
<dbReference type="RefSeq" id="WP_139319120.1">
    <property type="nucleotide sequence ID" value="NZ_JBEDNQ010000008.1"/>
</dbReference>
<accession>A0ABV1KDQ5</accession>
<gene>
    <name evidence="2" type="ORF">WIS52_19150</name>
</gene>
<evidence type="ECO:0000313" key="2">
    <source>
        <dbReference type="EMBL" id="MEQ3552596.1"/>
    </source>
</evidence>
<keyword evidence="3" id="KW-1185">Reference proteome</keyword>
<dbReference type="NCBIfam" id="NF033525">
    <property type="entry name" value="lasso_albusnod"/>
    <property type="match status" value="1"/>
</dbReference>
<sequence length="35" mass="3733">MSQHNETEMVELGDAAVLTEGGGSGTSEDKRYVYA</sequence>
<organism evidence="2 3">
    <name type="scientific">Pseudonocardia nematodicida</name>
    <dbReference type="NCBI Taxonomy" id="1206997"/>
    <lineage>
        <taxon>Bacteria</taxon>
        <taxon>Bacillati</taxon>
        <taxon>Actinomycetota</taxon>
        <taxon>Actinomycetes</taxon>
        <taxon>Pseudonocardiales</taxon>
        <taxon>Pseudonocardiaceae</taxon>
        <taxon>Pseudonocardia</taxon>
    </lineage>
</organism>
<dbReference type="Proteomes" id="UP001494902">
    <property type="component" value="Unassembled WGS sequence"/>
</dbReference>
<evidence type="ECO:0000256" key="1">
    <source>
        <dbReference type="SAM" id="MobiDB-lite"/>
    </source>
</evidence>
<name>A0ABV1KDQ5_9PSEU</name>
<reference evidence="2 3" key="1">
    <citation type="submission" date="2024-03" db="EMBL/GenBank/DDBJ databases">
        <title>Draft genome sequence of Pseudonocardia nematodicida JCM 31783.</title>
        <authorList>
            <person name="Butdee W."/>
            <person name="Duangmal K."/>
        </authorList>
    </citation>
    <scope>NUCLEOTIDE SEQUENCE [LARGE SCALE GENOMIC DNA]</scope>
    <source>
        <strain evidence="2 3">JCM 31783</strain>
    </source>
</reference>
<evidence type="ECO:0000313" key="3">
    <source>
        <dbReference type="Proteomes" id="UP001494902"/>
    </source>
</evidence>
<proteinExistence type="predicted"/>
<feature type="region of interest" description="Disordered" evidence="1">
    <location>
        <begin position="1"/>
        <end position="35"/>
    </location>
</feature>
<protein>
    <submittedName>
        <fullName evidence="2">Albusnodin family lasso peptide</fullName>
    </submittedName>
</protein>
<dbReference type="EMBL" id="JBEDNQ010000008">
    <property type="protein sequence ID" value="MEQ3552596.1"/>
    <property type="molecule type" value="Genomic_DNA"/>
</dbReference>